<evidence type="ECO:0000256" key="3">
    <source>
        <dbReference type="ARBA" id="ARBA00023134"/>
    </source>
</evidence>
<reference evidence="7" key="2">
    <citation type="submission" date="2025-09" db="UniProtKB">
        <authorList>
            <consortium name="Ensembl"/>
        </authorList>
    </citation>
    <scope>IDENTIFICATION</scope>
</reference>
<protein>
    <recommendedName>
        <fullName evidence="6">AIG1-type G domain-containing protein</fullName>
    </recommendedName>
</protein>
<evidence type="ECO:0000313" key="7">
    <source>
        <dbReference type="Ensembl" id="ENSLBEP00000020378.1"/>
    </source>
</evidence>
<dbReference type="SUPFAM" id="SSF52540">
    <property type="entry name" value="P-loop containing nucleoside triphosphate hydrolases"/>
    <property type="match status" value="1"/>
</dbReference>
<keyword evidence="5" id="KW-1133">Transmembrane helix</keyword>
<feature type="region of interest" description="Disordered" evidence="4">
    <location>
        <begin position="218"/>
        <end position="245"/>
    </location>
</feature>
<dbReference type="Proteomes" id="UP000261660">
    <property type="component" value="Unplaced"/>
</dbReference>
<dbReference type="Pfam" id="PF04548">
    <property type="entry name" value="AIG1"/>
    <property type="match status" value="1"/>
</dbReference>
<organism evidence="7 8">
    <name type="scientific">Labrus bergylta</name>
    <name type="common">ballan wrasse</name>
    <dbReference type="NCBI Taxonomy" id="56723"/>
    <lineage>
        <taxon>Eukaryota</taxon>
        <taxon>Metazoa</taxon>
        <taxon>Chordata</taxon>
        <taxon>Craniata</taxon>
        <taxon>Vertebrata</taxon>
        <taxon>Euteleostomi</taxon>
        <taxon>Actinopterygii</taxon>
        <taxon>Neopterygii</taxon>
        <taxon>Teleostei</taxon>
        <taxon>Neoteleostei</taxon>
        <taxon>Acanthomorphata</taxon>
        <taxon>Eupercaria</taxon>
        <taxon>Labriformes</taxon>
        <taxon>Labridae</taxon>
        <taxon>Labrus</taxon>
    </lineage>
</organism>
<dbReference type="PANTHER" id="PTHR10903:SF62">
    <property type="entry name" value="GTPASE IMAP FAMILY MEMBER 4-LIKE-RELATED"/>
    <property type="match status" value="1"/>
</dbReference>
<evidence type="ECO:0000256" key="4">
    <source>
        <dbReference type="SAM" id="MobiDB-lite"/>
    </source>
</evidence>
<keyword evidence="5" id="KW-0472">Membrane</keyword>
<keyword evidence="8" id="KW-1185">Reference proteome</keyword>
<dbReference type="GeneTree" id="ENSGT01150000286992"/>
<dbReference type="InterPro" id="IPR045058">
    <property type="entry name" value="GIMA/IAN/Toc"/>
</dbReference>
<sequence length="413" mass="45395">WRCCRSTILKTYRIVLLGETKAGKSSLANTIFEEDVFKVKHSPTSGKSECQADSKSVDGRRITLIETLDFFGKDRSEEELRREVGRCMTASAPGPHAFFIVLKVERSPDYWKDVIQRIAQYLPEAFNYAAVVFTHGDQLQKGMKIEEFVEQNKCLSDLVKKCGGRCHVVNNKYWTTNQQGDYRSNKLQVAELLNTTDKILMENKEGCYKMQRAVQTEIEKGGKRKAEGDAPQGDPSETNNGVSKGTWIKFTGPAAKSLAGLFGPAVLLETEEKDDEEEEDVGEENKVEEEEEEDVGEENKVEEEEVEEEGEKKTNDEESDQKDETETEKTAEDKKVTELEKGKETEKKAGAGGGLFTIIGSLFGIVGVVLAGAGAGAAGAVAVAVAVAVSRSMGSKSSGSRSSFYSSKDIPVH</sequence>
<evidence type="ECO:0000256" key="2">
    <source>
        <dbReference type="ARBA" id="ARBA00022741"/>
    </source>
</evidence>
<feature type="transmembrane region" description="Helical" evidence="5">
    <location>
        <begin position="362"/>
        <end position="389"/>
    </location>
</feature>
<evidence type="ECO:0000259" key="6">
    <source>
        <dbReference type="PROSITE" id="PS51720"/>
    </source>
</evidence>
<dbReference type="PROSITE" id="PS51720">
    <property type="entry name" value="G_AIG1"/>
    <property type="match status" value="1"/>
</dbReference>
<comment type="similarity">
    <text evidence="1">Belongs to the TRAFAC class TrmE-Era-EngA-EngB-Septin-like GTPase superfamily. AIG1/Toc34/Toc159-like paraseptin GTPase family. IAN subfamily.</text>
</comment>
<dbReference type="GO" id="GO:0005525">
    <property type="term" value="F:GTP binding"/>
    <property type="evidence" value="ECO:0007669"/>
    <property type="project" value="UniProtKB-KW"/>
</dbReference>
<dbReference type="InterPro" id="IPR006703">
    <property type="entry name" value="G_AIG1"/>
</dbReference>
<feature type="region of interest" description="Disordered" evidence="4">
    <location>
        <begin position="270"/>
        <end position="350"/>
    </location>
</feature>
<feature type="domain" description="AIG1-type G" evidence="6">
    <location>
        <begin position="9"/>
        <end position="217"/>
    </location>
</feature>
<evidence type="ECO:0000256" key="5">
    <source>
        <dbReference type="SAM" id="Phobius"/>
    </source>
</evidence>
<dbReference type="PANTHER" id="PTHR10903">
    <property type="entry name" value="GTPASE, IMAP FAMILY MEMBER-RELATED"/>
    <property type="match status" value="1"/>
</dbReference>
<proteinExistence type="inferred from homology"/>
<dbReference type="AlphaFoldDB" id="A0A3Q3FN13"/>
<reference evidence="7" key="1">
    <citation type="submission" date="2025-08" db="UniProtKB">
        <authorList>
            <consortium name="Ensembl"/>
        </authorList>
    </citation>
    <scope>IDENTIFICATION</scope>
</reference>
<dbReference type="InterPro" id="IPR027417">
    <property type="entry name" value="P-loop_NTPase"/>
</dbReference>
<keyword evidence="3" id="KW-0342">GTP-binding</keyword>
<feature type="compositionally biased region" description="Basic and acidic residues" evidence="4">
    <location>
        <begin position="218"/>
        <end position="228"/>
    </location>
</feature>
<keyword evidence="5" id="KW-0812">Transmembrane</keyword>
<dbReference type="InParanoid" id="A0A3Q3FN13"/>
<dbReference type="STRING" id="56723.ENSLBEP00000020378"/>
<evidence type="ECO:0000256" key="1">
    <source>
        <dbReference type="ARBA" id="ARBA00008535"/>
    </source>
</evidence>
<name>A0A3Q3FN13_9LABR</name>
<dbReference type="Ensembl" id="ENSLBET00000021488.1">
    <property type="protein sequence ID" value="ENSLBEP00000020378.1"/>
    <property type="gene ID" value="ENSLBEG00000015669.1"/>
</dbReference>
<evidence type="ECO:0000313" key="8">
    <source>
        <dbReference type="Proteomes" id="UP000261660"/>
    </source>
</evidence>
<dbReference type="FunFam" id="3.40.50.300:FF:000366">
    <property type="entry name" value="GTPase, IMAP family member 2"/>
    <property type="match status" value="1"/>
</dbReference>
<feature type="compositionally biased region" description="Basic and acidic residues" evidence="4">
    <location>
        <begin position="310"/>
        <end position="349"/>
    </location>
</feature>
<feature type="region of interest" description="Disordered" evidence="4">
    <location>
        <begin position="392"/>
        <end position="413"/>
    </location>
</feature>
<dbReference type="Gene3D" id="3.40.50.300">
    <property type="entry name" value="P-loop containing nucleotide triphosphate hydrolases"/>
    <property type="match status" value="1"/>
</dbReference>
<accession>A0A3Q3FN13</accession>
<feature type="compositionally biased region" description="Acidic residues" evidence="4">
    <location>
        <begin position="270"/>
        <end position="309"/>
    </location>
</feature>
<keyword evidence="2" id="KW-0547">Nucleotide-binding</keyword>